<organism evidence="3 4">
    <name type="scientific">Nesterenkonia jeotgali</name>
    <dbReference type="NCBI Taxonomy" id="317018"/>
    <lineage>
        <taxon>Bacteria</taxon>
        <taxon>Bacillati</taxon>
        <taxon>Actinomycetota</taxon>
        <taxon>Actinomycetes</taxon>
        <taxon>Micrococcales</taxon>
        <taxon>Micrococcaceae</taxon>
        <taxon>Nesterenkonia</taxon>
    </lineage>
</organism>
<dbReference type="Proteomes" id="UP000054023">
    <property type="component" value="Unassembled WGS sequence"/>
</dbReference>
<dbReference type="SUPFAM" id="SSF52540">
    <property type="entry name" value="P-loop containing nucleoside triphosphate hydrolases"/>
    <property type="match status" value="1"/>
</dbReference>
<evidence type="ECO:0000313" key="4">
    <source>
        <dbReference type="Proteomes" id="UP000054023"/>
    </source>
</evidence>
<dbReference type="RefSeq" id="WP_058889641.1">
    <property type="nucleotide sequence ID" value="NZ_LQBM01000007.1"/>
</dbReference>
<evidence type="ECO:0000259" key="2">
    <source>
        <dbReference type="Pfam" id="PF13401"/>
    </source>
</evidence>
<dbReference type="AlphaFoldDB" id="A0A0W8IC15"/>
<dbReference type="GO" id="GO:0016887">
    <property type="term" value="F:ATP hydrolysis activity"/>
    <property type="evidence" value="ECO:0007669"/>
    <property type="project" value="InterPro"/>
</dbReference>
<dbReference type="Pfam" id="PF13401">
    <property type="entry name" value="AAA_22"/>
    <property type="match status" value="1"/>
</dbReference>
<evidence type="ECO:0000313" key="3">
    <source>
        <dbReference type="EMBL" id="KUG57264.1"/>
    </source>
</evidence>
<comment type="caution">
    <text evidence="3">The sequence shown here is derived from an EMBL/GenBank/DDBJ whole genome shotgun (WGS) entry which is preliminary data.</text>
</comment>
<feature type="domain" description="ORC1/DEAH AAA+ ATPase" evidence="2">
    <location>
        <begin position="59"/>
        <end position="203"/>
    </location>
</feature>
<keyword evidence="3" id="KW-0067">ATP-binding</keyword>
<feature type="region of interest" description="Disordered" evidence="1">
    <location>
        <begin position="25"/>
        <end position="44"/>
    </location>
</feature>
<dbReference type="InterPro" id="IPR049945">
    <property type="entry name" value="AAA_22"/>
</dbReference>
<dbReference type="InterPro" id="IPR027417">
    <property type="entry name" value="P-loop_NTPase"/>
</dbReference>
<dbReference type="InterPro" id="IPR052026">
    <property type="entry name" value="ExeA_AAA_ATPase_DNA-bind"/>
</dbReference>
<dbReference type="PANTHER" id="PTHR35894:SF5">
    <property type="entry name" value="MU-LIKE PROPHAGE FLUMU DNA TRANSPOSITION PROTEIN B"/>
    <property type="match status" value="1"/>
</dbReference>
<accession>A0A0W8IC15</accession>
<gene>
    <name evidence="3" type="ORF">AVL63_13320</name>
</gene>
<dbReference type="EMBL" id="LQBM01000007">
    <property type="protein sequence ID" value="KUG57264.1"/>
    <property type="molecule type" value="Genomic_DNA"/>
</dbReference>
<keyword evidence="3" id="KW-0547">Nucleotide-binding</keyword>
<dbReference type="GO" id="GO:0005524">
    <property type="term" value="F:ATP binding"/>
    <property type="evidence" value="ECO:0007669"/>
    <property type="project" value="UniProtKB-KW"/>
</dbReference>
<protein>
    <submittedName>
        <fullName evidence="3">ATP-binding protein</fullName>
    </submittedName>
</protein>
<reference evidence="4" key="1">
    <citation type="submission" date="2015-12" db="EMBL/GenBank/DDBJ databases">
        <authorList>
            <person name="Nair G.R."/>
            <person name="Kaur G."/>
            <person name="Mayilraj S."/>
        </authorList>
    </citation>
    <scope>NUCLEOTIDE SEQUENCE [LARGE SCALE GENOMIC DNA]</scope>
    <source>
        <strain evidence="4">CD08_7</strain>
    </source>
</reference>
<dbReference type="Gene3D" id="3.40.50.300">
    <property type="entry name" value="P-loop containing nucleotide triphosphate hydrolases"/>
    <property type="match status" value="1"/>
</dbReference>
<evidence type="ECO:0000256" key="1">
    <source>
        <dbReference type="SAM" id="MobiDB-lite"/>
    </source>
</evidence>
<proteinExistence type="predicted"/>
<dbReference type="Gene3D" id="1.10.8.60">
    <property type="match status" value="1"/>
</dbReference>
<keyword evidence="4" id="KW-1185">Reference proteome</keyword>
<dbReference type="PANTHER" id="PTHR35894">
    <property type="entry name" value="GENERAL SECRETION PATHWAY PROTEIN A-RELATED"/>
    <property type="match status" value="1"/>
</dbReference>
<dbReference type="OrthoDB" id="9801665at2"/>
<sequence>MPPNSPGHSILNKGEDGRRFLTQDFGEVNSSAPPRPDLPSFQTTREHRRFTEFADAVRAHRYIGLCWGPPGVGKTLSARHYGGIDEWEQWHSLFTEDLGPVPPRVLEARTAFFTPTVAATTKQIDQGLPRVCQKISFAVDFAEHGVVDPYVHTESRSSGRTELLIIDEADRLKTTGLEQVRDFYDHHHMGVILIGMPGIEKRLARYPQLYSRIGFAHEYRQLTADELTAVLTTRLPAAEGAADGGVAHATAVATIVRITGGNFRLVDRLLTQIERVQTVNGLDELTPEVVEAARDALLIGH</sequence>
<name>A0A0W8IC15_9MICC</name>
<dbReference type="STRING" id="317018.AVL63_13320"/>